<feature type="region of interest" description="Disordered" evidence="1">
    <location>
        <begin position="1"/>
        <end position="25"/>
    </location>
</feature>
<name>A0A8H5Y6S7_9HYPO</name>
<gene>
    <name evidence="2" type="ORF">FMUND_11313</name>
</gene>
<evidence type="ECO:0000256" key="1">
    <source>
        <dbReference type="SAM" id="MobiDB-lite"/>
    </source>
</evidence>
<proteinExistence type="predicted"/>
<dbReference type="OrthoDB" id="5055216at2759"/>
<dbReference type="Proteomes" id="UP000544331">
    <property type="component" value="Unassembled WGS sequence"/>
</dbReference>
<dbReference type="AlphaFoldDB" id="A0A8H5Y6S7"/>
<organism evidence="2 3">
    <name type="scientific">Fusarium mundagurra</name>
    <dbReference type="NCBI Taxonomy" id="1567541"/>
    <lineage>
        <taxon>Eukaryota</taxon>
        <taxon>Fungi</taxon>
        <taxon>Dikarya</taxon>
        <taxon>Ascomycota</taxon>
        <taxon>Pezizomycotina</taxon>
        <taxon>Sordariomycetes</taxon>
        <taxon>Hypocreomycetidae</taxon>
        <taxon>Hypocreales</taxon>
        <taxon>Nectriaceae</taxon>
        <taxon>Fusarium</taxon>
        <taxon>Fusarium fujikuroi species complex</taxon>
    </lineage>
</organism>
<feature type="compositionally biased region" description="Polar residues" evidence="1">
    <location>
        <begin position="11"/>
        <end position="25"/>
    </location>
</feature>
<protein>
    <submittedName>
        <fullName evidence="2">Uncharacterized protein</fullName>
    </submittedName>
</protein>
<evidence type="ECO:0000313" key="3">
    <source>
        <dbReference type="Proteomes" id="UP000544331"/>
    </source>
</evidence>
<reference evidence="2 3" key="1">
    <citation type="submission" date="2020-05" db="EMBL/GenBank/DDBJ databases">
        <title>Identification and distribution of gene clusters putatively required for synthesis of sphingolipid metabolism inhibitors in phylogenetically diverse species of the filamentous fungus Fusarium.</title>
        <authorList>
            <person name="Kim H.-S."/>
            <person name="Busman M."/>
            <person name="Brown D.W."/>
            <person name="Divon H."/>
            <person name="Uhlig S."/>
            <person name="Proctor R.H."/>
        </authorList>
    </citation>
    <scope>NUCLEOTIDE SEQUENCE [LARGE SCALE GENOMIC DNA]</scope>
    <source>
        <strain evidence="2 3">NRRL 66235</strain>
    </source>
</reference>
<accession>A0A8H5Y6S7</accession>
<keyword evidence="3" id="KW-1185">Reference proteome</keyword>
<sequence length="254" mass="28291">MTAPHLPIQAGTHQSGPLSIQNMAQPVGNQGLSSYSNTVPQQYGLIPAASMYVNPAVLQSMDVPSEKSLHPKSEMWQKVMTGQGQHNQEHQEPRPFMPAPMREPDMPMSASAWIRNTKYRRLKPGCAPATFGQQRSRSCHGQLQMMSTWRFQDHQGNQPQGGLSTHSVKHWVTRALVSHRSGAPRSPGAQGRNVETYCHAEWLQRPLVRRVPSALQPRLPSIRSLIPELPETFANQTEVSTGHQSLYGAAKRQQ</sequence>
<dbReference type="EMBL" id="JAAOAN010000434">
    <property type="protein sequence ID" value="KAF5707013.1"/>
    <property type="molecule type" value="Genomic_DNA"/>
</dbReference>
<comment type="caution">
    <text evidence="2">The sequence shown here is derived from an EMBL/GenBank/DDBJ whole genome shotgun (WGS) entry which is preliminary data.</text>
</comment>
<evidence type="ECO:0000313" key="2">
    <source>
        <dbReference type="EMBL" id="KAF5707013.1"/>
    </source>
</evidence>